<dbReference type="SUPFAM" id="SSF50447">
    <property type="entry name" value="Translation proteins"/>
    <property type="match status" value="1"/>
</dbReference>
<comment type="cofactor">
    <cofactor evidence="1">
        <name>Zn(2+)</name>
        <dbReference type="ChEBI" id="CHEBI:29105"/>
    </cofactor>
</comment>
<evidence type="ECO:0000259" key="5">
    <source>
        <dbReference type="SMART" id="SM00863"/>
    </source>
</evidence>
<dbReference type="SUPFAM" id="SSF55186">
    <property type="entry name" value="ThrRS/AlaRS common domain"/>
    <property type="match status" value="1"/>
</dbReference>
<dbReference type="GO" id="GO:0046872">
    <property type="term" value="F:metal ion binding"/>
    <property type="evidence" value="ECO:0007669"/>
    <property type="project" value="UniProtKB-KW"/>
</dbReference>
<sequence length="397" mass="43200">MPETRKQFYLEPGRFEGEARVMEVREAGNGFAVILDGSLFYPEGGGQPCDLGSIDDAALSFVTEKDGLILHMLESKPDFGPGDRVLMRVDRARRIDHSQQHSGQHLLSAILERRYGIHTLSFHLGLSYSTIDVTCPAMDQEMIKALEDEAEVFIAASHPYIPHVCPPEDPNSFPFRKSLPKSGEQIRIIEIKGYDWVACCGTHVSSAADLRLVGILQAEKYKGNTRLYFVAGARAASLLRQRKDSLGAVASTLGTSPEEASSKVEALKARNAVVESERATLVRENARLEVALRALENAEDPSKPLYFTFKDKSAEAAFETVKAGANRGYSTIALSAPDKTVCVMVPQEKSANLITSLKTLLVEHGGRGGGGGNNFRAVFENRESAGLFADSVLSLLG</sequence>
<dbReference type="PANTHER" id="PTHR43462">
    <property type="entry name" value="ALANYL-TRNA EDITING PROTEIN"/>
    <property type="match status" value="1"/>
</dbReference>
<dbReference type="InterPro" id="IPR018163">
    <property type="entry name" value="Thr/Ala-tRNA-synth_IIc_edit"/>
</dbReference>
<proteinExistence type="predicted"/>
<dbReference type="InterPro" id="IPR051335">
    <property type="entry name" value="Alanyl-tRNA_Editing_Enzymes"/>
</dbReference>
<accession>A0A644UDW0</accession>
<dbReference type="Gene3D" id="2.40.30.130">
    <property type="match status" value="1"/>
</dbReference>
<protein>
    <recommendedName>
        <fullName evidence="5">Threonyl/alanyl tRNA synthetase SAD domain-containing protein</fullName>
    </recommendedName>
</protein>
<gene>
    <name evidence="6" type="ORF">SDC9_23030</name>
</gene>
<evidence type="ECO:0000256" key="2">
    <source>
        <dbReference type="ARBA" id="ARBA00022723"/>
    </source>
</evidence>
<dbReference type="InterPro" id="IPR009000">
    <property type="entry name" value="Transl_B-barrel_sf"/>
</dbReference>
<reference evidence="6" key="1">
    <citation type="submission" date="2019-08" db="EMBL/GenBank/DDBJ databases">
        <authorList>
            <person name="Kucharzyk K."/>
            <person name="Murdoch R.W."/>
            <person name="Higgins S."/>
            <person name="Loffler F."/>
        </authorList>
    </citation>
    <scope>NUCLEOTIDE SEQUENCE</scope>
</reference>
<dbReference type="SMART" id="SM00863">
    <property type="entry name" value="tRNA_SAD"/>
    <property type="match status" value="1"/>
</dbReference>
<evidence type="ECO:0000256" key="1">
    <source>
        <dbReference type="ARBA" id="ARBA00001947"/>
    </source>
</evidence>
<name>A0A644UDW0_9ZZZZ</name>
<dbReference type="GO" id="GO:0002161">
    <property type="term" value="F:aminoacyl-tRNA deacylase activity"/>
    <property type="evidence" value="ECO:0007669"/>
    <property type="project" value="UniProtKB-ARBA"/>
</dbReference>
<dbReference type="InterPro" id="IPR018164">
    <property type="entry name" value="Ala-tRNA-synth_IIc_N"/>
</dbReference>
<dbReference type="Pfam" id="PF07973">
    <property type="entry name" value="tRNA_SAD"/>
    <property type="match status" value="1"/>
</dbReference>
<keyword evidence="4" id="KW-0175">Coiled coil</keyword>
<feature type="coiled-coil region" evidence="4">
    <location>
        <begin position="264"/>
        <end position="298"/>
    </location>
</feature>
<evidence type="ECO:0000313" key="6">
    <source>
        <dbReference type="EMBL" id="MPL77178.1"/>
    </source>
</evidence>
<keyword evidence="3" id="KW-0862">Zinc</keyword>
<dbReference type="Pfam" id="PF01411">
    <property type="entry name" value="tRNA-synt_2c"/>
    <property type="match status" value="1"/>
</dbReference>
<feature type="domain" description="Threonyl/alanyl tRNA synthetase SAD" evidence="5">
    <location>
        <begin position="186"/>
        <end position="228"/>
    </location>
</feature>
<organism evidence="6">
    <name type="scientific">bioreactor metagenome</name>
    <dbReference type="NCBI Taxonomy" id="1076179"/>
    <lineage>
        <taxon>unclassified sequences</taxon>
        <taxon>metagenomes</taxon>
        <taxon>ecological metagenomes</taxon>
    </lineage>
</organism>
<dbReference type="InterPro" id="IPR012947">
    <property type="entry name" value="tRNA_SAD"/>
</dbReference>
<dbReference type="AlphaFoldDB" id="A0A644UDW0"/>
<dbReference type="GO" id="GO:0004813">
    <property type="term" value="F:alanine-tRNA ligase activity"/>
    <property type="evidence" value="ECO:0007669"/>
    <property type="project" value="InterPro"/>
</dbReference>
<comment type="caution">
    <text evidence="6">The sequence shown here is derived from an EMBL/GenBank/DDBJ whole genome shotgun (WGS) entry which is preliminary data.</text>
</comment>
<dbReference type="Gene3D" id="3.30.980.10">
    <property type="entry name" value="Threonyl-trna Synthetase, Chain A, domain 2"/>
    <property type="match status" value="1"/>
</dbReference>
<dbReference type="GO" id="GO:0005524">
    <property type="term" value="F:ATP binding"/>
    <property type="evidence" value="ECO:0007669"/>
    <property type="project" value="InterPro"/>
</dbReference>
<dbReference type="GO" id="GO:0006419">
    <property type="term" value="P:alanyl-tRNA aminoacylation"/>
    <property type="evidence" value="ECO:0007669"/>
    <property type="project" value="InterPro"/>
</dbReference>
<evidence type="ECO:0000256" key="4">
    <source>
        <dbReference type="SAM" id="Coils"/>
    </source>
</evidence>
<dbReference type="PANTHER" id="PTHR43462:SF1">
    <property type="entry name" value="ALANYL-TRNA EDITING PROTEIN AARSD1"/>
    <property type="match status" value="1"/>
</dbReference>
<evidence type="ECO:0000256" key="3">
    <source>
        <dbReference type="ARBA" id="ARBA00022833"/>
    </source>
</evidence>
<keyword evidence="2" id="KW-0479">Metal-binding</keyword>
<dbReference type="EMBL" id="VSSQ01000104">
    <property type="protein sequence ID" value="MPL77178.1"/>
    <property type="molecule type" value="Genomic_DNA"/>
</dbReference>